<evidence type="ECO:0000313" key="2">
    <source>
        <dbReference type="EMBL" id="CZT44011.1"/>
    </source>
</evidence>
<dbReference type="PANTHER" id="PTHR35872:SF1">
    <property type="entry name" value="ALPHA-L-RHAMNOSIDASE C"/>
    <property type="match status" value="1"/>
</dbReference>
<keyword evidence="3" id="KW-1185">Reference proteome</keyword>
<accession>A0A1E1M4K3</accession>
<protein>
    <recommendedName>
        <fullName evidence="4">Integral membrane protein</fullName>
    </recommendedName>
</protein>
<keyword evidence="1" id="KW-1133">Transmembrane helix</keyword>
<dbReference type="EMBL" id="FJVC01000158">
    <property type="protein sequence ID" value="CZT44011.1"/>
    <property type="molecule type" value="Genomic_DNA"/>
</dbReference>
<organism evidence="2 3">
    <name type="scientific">Rhynchosporium secalis</name>
    <name type="common">Barley scald fungus</name>
    <dbReference type="NCBI Taxonomy" id="38038"/>
    <lineage>
        <taxon>Eukaryota</taxon>
        <taxon>Fungi</taxon>
        <taxon>Dikarya</taxon>
        <taxon>Ascomycota</taxon>
        <taxon>Pezizomycotina</taxon>
        <taxon>Leotiomycetes</taxon>
        <taxon>Helotiales</taxon>
        <taxon>Ploettnerulaceae</taxon>
        <taxon>Rhynchosporium</taxon>
    </lineage>
</organism>
<dbReference type="AlphaFoldDB" id="A0A1E1M4K3"/>
<sequence>MLFFLFLSAAPAMKNPSKDADDSPRKIWLEFNTEILNALFCVIGFGLAPWRLRDSWWLQQMRISKDREAMKRLSEQNASWFRPPGWFTEGEEKQVMFTGVVGPPTKLWKLSFVVWMMVFNTAFQAVLASMMWAYHRSDPPSWSSGTFIALGWRISLLAGVMMWWEKRKIKKIGGPIIKIVDAVHGKAGEVV</sequence>
<feature type="transmembrane region" description="Helical" evidence="1">
    <location>
        <begin position="146"/>
        <end position="164"/>
    </location>
</feature>
<dbReference type="PANTHER" id="PTHR35872">
    <property type="entry name" value="INTEGRAL MEMBRANE PROTEIN (AFU_ORTHOLOGUE AFUA_5G07110)"/>
    <property type="match status" value="1"/>
</dbReference>
<feature type="transmembrane region" description="Helical" evidence="1">
    <location>
        <begin position="35"/>
        <end position="52"/>
    </location>
</feature>
<proteinExistence type="predicted"/>
<keyword evidence="1" id="KW-0472">Membrane</keyword>
<gene>
    <name evidence="2" type="ORF">RSE6_04132</name>
</gene>
<dbReference type="Pfam" id="PF11204">
    <property type="entry name" value="DUF2985"/>
    <property type="match status" value="1"/>
</dbReference>
<feature type="transmembrane region" description="Helical" evidence="1">
    <location>
        <begin position="112"/>
        <end position="134"/>
    </location>
</feature>
<evidence type="ECO:0000313" key="3">
    <source>
        <dbReference type="Proteomes" id="UP000177625"/>
    </source>
</evidence>
<evidence type="ECO:0000256" key="1">
    <source>
        <dbReference type="SAM" id="Phobius"/>
    </source>
</evidence>
<dbReference type="Proteomes" id="UP000177625">
    <property type="component" value="Unassembled WGS sequence"/>
</dbReference>
<evidence type="ECO:0008006" key="4">
    <source>
        <dbReference type="Google" id="ProtNLM"/>
    </source>
</evidence>
<reference evidence="3" key="1">
    <citation type="submission" date="2016-03" db="EMBL/GenBank/DDBJ databases">
        <authorList>
            <person name="Guldener U."/>
        </authorList>
    </citation>
    <scope>NUCLEOTIDE SEQUENCE [LARGE SCALE GENOMIC DNA]</scope>
</reference>
<keyword evidence="1" id="KW-0812">Transmembrane</keyword>
<dbReference type="InterPro" id="IPR021369">
    <property type="entry name" value="DUF2985"/>
</dbReference>
<name>A0A1E1M4K3_RHYSE</name>